<feature type="domain" description="AB hydrolase-1" evidence="1">
    <location>
        <begin position="26"/>
        <end position="264"/>
    </location>
</feature>
<dbReference type="GeneID" id="9418954"/>
<evidence type="ECO:0000313" key="5">
    <source>
        <dbReference type="Proteomes" id="UP000011645"/>
    </source>
</evidence>
<dbReference type="Gene3D" id="3.40.50.1820">
    <property type="entry name" value="alpha/beta hydrolase"/>
    <property type="match status" value="1"/>
</dbReference>
<dbReference type="PRINTS" id="PR00412">
    <property type="entry name" value="EPOXHYDRLASE"/>
</dbReference>
<evidence type="ECO:0000313" key="2">
    <source>
        <dbReference type="EMBL" id="ADJ14541.1"/>
    </source>
</evidence>
<accession>D8JA19</accession>
<dbReference type="InterPro" id="IPR000073">
    <property type="entry name" value="AB_hydrolase_1"/>
</dbReference>
<dbReference type="SUPFAM" id="SSF53474">
    <property type="entry name" value="alpha/beta-Hydrolases"/>
    <property type="match status" value="1"/>
</dbReference>
<name>D8JA19_HALJB</name>
<evidence type="ECO:0000259" key="1">
    <source>
        <dbReference type="Pfam" id="PF00561"/>
    </source>
</evidence>
<dbReference type="GO" id="GO:0046464">
    <property type="term" value="P:acylglycerol catabolic process"/>
    <property type="evidence" value="ECO:0007669"/>
    <property type="project" value="TreeGrafter"/>
</dbReference>
<dbReference type="AlphaFoldDB" id="D8JA19"/>
<dbReference type="InterPro" id="IPR029058">
    <property type="entry name" value="AB_hydrolase_fold"/>
</dbReference>
<dbReference type="HOGENOM" id="CLU_020336_13_2_2"/>
<dbReference type="KEGG" id="hje:HacjB3_05750"/>
<proteinExistence type="predicted"/>
<dbReference type="EMBL" id="CP002062">
    <property type="protein sequence ID" value="ADJ14541.1"/>
    <property type="molecule type" value="Genomic_DNA"/>
</dbReference>
<dbReference type="InterPro" id="IPR050266">
    <property type="entry name" value="AB_hydrolase_sf"/>
</dbReference>
<sequence length="280" mass="31011">MSAIDERYVNAGDYRLRYLQAGTEGPPVVLLHGGLIDAAHLSWGEVITPLAERFRVVVPDLLGYGDSDRPDLAYSTERHVAVIESFIDAIGIDSASFVGLSVGGSVALGLALRSPERVDRLVPVASYGLGRELPNGRLTYALSRLPALNRLSMAALRRSRRLTRASLGGIVTDPESLPPELVETVYELVQHPDAGRAYRSWRRHEVSSSGFRTDYRSRLGEIDAPTLFVHGREDEVFPPRWSVRAADLMGVECWVVPDAGHWVPRERPEEFAERVIAFLD</sequence>
<keyword evidence="2" id="KW-0378">Hydrolase</keyword>
<dbReference type="Pfam" id="PF00561">
    <property type="entry name" value="Abhydrolase_1"/>
    <property type="match status" value="1"/>
</dbReference>
<dbReference type="PANTHER" id="PTHR43798">
    <property type="entry name" value="MONOACYLGLYCEROL LIPASE"/>
    <property type="match status" value="1"/>
</dbReference>
<keyword evidence="5" id="KW-1185">Reference proteome</keyword>
<gene>
    <name evidence="2" type="ordered locus">HacjB3_05750</name>
    <name evidence="3" type="ORF">C497_04115</name>
</gene>
<dbReference type="eggNOG" id="arCOG01646">
    <property type="taxonomic scope" value="Archaea"/>
</dbReference>
<dbReference type="eggNOG" id="arCOG01648">
    <property type="taxonomic scope" value="Archaea"/>
</dbReference>
<evidence type="ECO:0000313" key="4">
    <source>
        <dbReference type="Proteomes" id="UP000000390"/>
    </source>
</evidence>
<dbReference type="RefSeq" id="WP_008414707.1">
    <property type="nucleotide sequence ID" value="NC_014297.1"/>
</dbReference>
<evidence type="ECO:0000313" key="3">
    <source>
        <dbReference type="EMBL" id="ELY40113.1"/>
    </source>
</evidence>
<dbReference type="GO" id="GO:0016020">
    <property type="term" value="C:membrane"/>
    <property type="evidence" value="ECO:0007669"/>
    <property type="project" value="TreeGrafter"/>
</dbReference>
<dbReference type="Proteomes" id="UP000011645">
    <property type="component" value="Unassembled WGS sequence"/>
</dbReference>
<dbReference type="OrthoDB" id="9890at2157"/>
<dbReference type="PRINTS" id="PR00111">
    <property type="entry name" value="ABHYDROLASE"/>
</dbReference>
<dbReference type="InterPro" id="IPR000639">
    <property type="entry name" value="Epox_hydrolase-like"/>
</dbReference>
<dbReference type="PATRIC" id="fig|795797.18.peg.1148"/>
<dbReference type="PANTHER" id="PTHR43798:SF33">
    <property type="entry name" value="HYDROLASE, PUTATIVE (AFU_ORTHOLOGUE AFUA_2G14860)-RELATED"/>
    <property type="match status" value="1"/>
</dbReference>
<dbReference type="STRING" id="795797.HacjB3_05750"/>
<organism evidence="2 4">
    <name type="scientific">Halalkalicoccus jeotgali (strain DSM 18796 / CECT 7217 / JCM 14584 / KCTC 4019 / B3)</name>
    <dbReference type="NCBI Taxonomy" id="795797"/>
    <lineage>
        <taxon>Archaea</taxon>
        <taxon>Methanobacteriati</taxon>
        <taxon>Methanobacteriota</taxon>
        <taxon>Stenosarchaea group</taxon>
        <taxon>Halobacteria</taxon>
        <taxon>Halobacteriales</taxon>
        <taxon>Halococcaceae</taxon>
        <taxon>Halalkalicoccus</taxon>
    </lineage>
</organism>
<dbReference type="EMBL" id="AOHV01000011">
    <property type="protein sequence ID" value="ELY40113.1"/>
    <property type="molecule type" value="Genomic_DNA"/>
</dbReference>
<reference evidence="3 5" key="2">
    <citation type="journal article" date="2014" name="PLoS Genet.">
        <title>Phylogenetically driven sequencing of extremely halophilic archaea reveals strategies for static and dynamic osmo-response.</title>
        <authorList>
            <person name="Becker E.A."/>
            <person name="Seitzer P.M."/>
            <person name="Tritt A."/>
            <person name="Larsen D."/>
            <person name="Krusor M."/>
            <person name="Yao A.I."/>
            <person name="Wu D."/>
            <person name="Madern D."/>
            <person name="Eisen J.A."/>
            <person name="Darling A.E."/>
            <person name="Facciotti M.T."/>
        </authorList>
    </citation>
    <scope>NUCLEOTIDE SEQUENCE [LARGE SCALE GENOMIC DNA]</scope>
    <source>
        <strain evidence="3">B3</strain>
        <strain evidence="5">DSM 18796 / CECT 7217 / JCM 14584 / KCTC 4019 / B3</strain>
    </source>
</reference>
<dbReference type="Proteomes" id="UP000000390">
    <property type="component" value="Chromosome"/>
</dbReference>
<reference evidence="2 4" key="1">
    <citation type="journal article" date="2010" name="J. Bacteriol.">
        <title>Complete genome sequence of Halalkalicoccus jeotgali B3(T), an extremely halophilic archaeon.</title>
        <authorList>
            <person name="Roh S.W."/>
            <person name="Nam Y.D."/>
            <person name="Nam S.H."/>
            <person name="Choi S.H."/>
            <person name="Park H.S."/>
            <person name="Bae J.W."/>
        </authorList>
    </citation>
    <scope>NUCLEOTIDE SEQUENCE [LARGE SCALE GENOMIC DNA]</scope>
    <source>
        <strain evidence="2">B3</strain>
        <strain evidence="4">DSM 18796 / CECT 7217 / JCM 14584 / KCTC 4019 / B3</strain>
    </source>
</reference>
<protein>
    <submittedName>
        <fullName evidence="2">Alpha/beta hydrolase fold protein</fullName>
    </submittedName>
</protein>
<dbReference type="GO" id="GO:0047372">
    <property type="term" value="F:monoacylglycerol lipase activity"/>
    <property type="evidence" value="ECO:0007669"/>
    <property type="project" value="TreeGrafter"/>
</dbReference>